<evidence type="ECO:0000313" key="1">
    <source>
        <dbReference type="EMBL" id="KAF0690762.1"/>
    </source>
</evidence>
<comment type="caution">
    <text evidence="1">The sequence shown here is derived from an EMBL/GenBank/DDBJ whole genome shotgun (WGS) entry which is preliminary data.</text>
</comment>
<dbReference type="AlphaFoldDB" id="A0A6G0VJA2"/>
<accession>A0A6G0VJA2</accession>
<keyword evidence="1" id="KW-0378">Hydrolase</keyword>
<keyword evidence="1" id="KW-0645">Protease</keyword>
<dbReference type="GO" id="GO:0006508">
    <property type="term" value="P:proteolysis"/>
    <property type="evidence" value="ECO:0007669"/>
    <property type="project" value="UniProtKB-KW"/>
</dbReference>
<dbReference type="Proteomes" id="UP000478052">
    <property type="component" value="Unassembled WGS sequence"/>
</dbReference>
<feature type="non-terminal residue" evidence="1">
    <location>
        <position position="1"/>
    </location>
</feature>
<name>A0A6G0VJA2_APHCR</name>
<feature type="non-terminal residue" evidence="1">
    <location>
        <position position="415"/>
    </location>
</feature>
<protein>
    <submittedName>
        <fullName evidence="1">ULP PROTEASE domain-containing protein</fullName>
    </submittedName>
</protein>
<dbReference type="GO" id="GO:0008233">
    <property type="term" value="F:peptidase activity"/>
    <property type="evidence" value="ECO:0007669"/>
    <property type="project" value="UniProtKB-KW"/>
</dbReference>
<dbReference type="EMBL" id="VUJU01016179">
    <property type="protein sequence ID" value="KAF0690762.1"/>
    <property type="molecule type" value="Genomic_DNA"/>
</dbReference>
<keyword evidence="2" id="KW-1185">Reference proteome</keyword>
<dbReference type="OrthoDB" id="8064681at2759"/>
<reference evidence="1 2" key="1">
    <citation type="submission" date="2019-08" db="EMBL/GenBank/DDBJ databases">
        <title>Whole genome of Aphis craccivora.</title>
        <authorList>
            <person name="Voronova N.V."/>
            <person name="Shulinski R.S."/>
            <person name="Bandarenka Y.V."/>
            <person name="Zhorov D.G."/>
            <person name="Warner D."/>
        </authorList>
    </citation>
    <scope>NUCLEOTIDE SEQUENCE [LARGE SCALE GENOMIC DNA]</scope>
    <source>
        <strain evidence="1">180601</strain>
        <tissue evidence="1">Whole Body</tissue>
    </source>
</reference>
<proteinExistence type="predicted"/>
<organism evidence="1 2">
    <name type="scientific">Aphis craccivora</name>
    <name type="common">Cowpea aphid</name>
    <dbReference type="NCBI Taxonomy" id="307492"/>
    <lineage>
        <taxon>Eukaryota</taxon>
        <taxon>Metazoa</taxon>
        <taxon>Ecdysozoa</taxon>
        <taxon>Arthropoda</taxon>
        <taxon>Hexapoda</taxon>
        <taxon>Insecta</taxon>
        <taxon>Pterygota</taxon>
        <taxon>Neoptera</taxon>
        <taxon>Paraneoptera</taxon>
        <taxon>Hemiptera</taxon>
        <taxon>Sternorrhyncha</taxon>
        <taxon>Aphidomorpha</taxon>
        <taxon>Aphidoidea</taxon>
        <taxon>Aphididae</taxon>
        <taxon>Aphidini</taxon>
        <taxon>Aphis</taxon>
        <taxon>Aphis</taxon>
    </lineage>
</organism>
<gene>
    <name evidence="1" type="ORF">FWK35_00036913</name>
</gene>
<sequence>LQGIKSDDVFRKIRSEALSADDYDKDDFHDIVLMCSDKENNFVKHVGIPSVHCYSNEQLDIIKNLIKKQKIITGYLDATGTLVRRIDKNSKRILYYVLVVNVPLPRNSSVMCPVVEMISPAHDIVAISQWLNAFKAFVLKHKLTWPVFTNIVKDFSYAQMNALCIGWNVDTKIANSTMKAKCIDKYQLPNDSNDEGKDYSEDIYKFLCESNMSNSTMFCRFQSIKEQVKSKVSNFSVNSENIIINEYHDESYLHEFILNKVINGIKIRQSNATGESWFKTVKIDILEGDRRLKCDRFLKRMRERVMNIHKQMEYNIRKNKCTRALNFDSKSKQSTIKGNGKINISEISSHKHFEAIESWGKKEKQHKHLQPTKYGPFTKLSLKIPKSSTTTAHENNLSPKVVDDIERVVFLECDN</sequence>
<evidence type="ECO:0000313" key="2">
    <source>
        <dbReference type="Proteomes" id="UP000478052"/>
    </source>
</evidence>